<evidence type="ECO:0000256" key="1">
    <source>
        <dbReference type="ARBA" id="ARBA00004496"/>
    </source>
</evidence>
<dbReference type="InterPro" id="IPR006700">
    <property type="entry name" value="RsmE"/>
</dbReference>
<dbReference type="PIRSF" id="PIRSF015601">
    <property type="entry name" value="MTase_slr0722"/>
    <property type="match status" value="1"/>
</dbReference>
<dbReference type="InterPro" id="IPR046887">
    <property type="entry name" value="RsmE_PUA-like"/>
</dbReference>
<sequence length="239" mass="25235">MTHRFFCPGPLSAGASVVLPDDAAHHATRVLRLRAETAIEVFDGAGQAHPATLVSITSPVTAVLGPALPLEPPPRCRITLVQALASGDKMDWVVQKAVELGVEVIQPVAAKRSVLRLDGARAEKRLAHWQKVAVSACEQCGRNRLPQVMPILSLERWLTGASGGWVLAPAAPQALRARPAPENAQITLLVGPEGGWDDTELAAMAIRGVEAVSLGPRVLRTETAGLAAVAAIQALWGDY</sequence>
<feature type="domain" description="Ribosomal RNA small subunit methyltransferase E methyltransferase" evidence="13">
    <location>
        <begin position="75"/>
        <end position="233"/>
    </location>
</feature>
<keyword evidence="5 12" id="KW-0963">Cytoplasm</keyword>
<organism evidence="15 16">
    <name type="scientific">Denitromonas halophila</name>
    <dbReference type="NCBI Taxonomy" id="1629404"/>
    <lineage>
        <taxon>Bacteria</taxon>
        <taxon>Pseudomonadati</taxon>
        <taxon>Pseudomonadota</taxon>
        <taxon>Betaproteobacteria</taxon>
        <taxon>Rhodocyclales</taxon>
        <taxon>Zoogloeaceae</taxon>
        <taxon>Denitromonas</taxon>
    </lineage>
</organism>
<dbReference type="InterPro" id="IPR029028">
    <property type="entry name" value="Alpha/beta_knot_MTases"/>
</dbReference>
<evidence type="ECO:0000256" key="8">
    <source>
        <dbReference type="ARBA" id="ARBA00022679"/>
    </source>
</evidence>
<keyword evidence="9 12" id="KW-0949">S-adenosyl-L-methionine</keyword>
<name>A0A557QE77_9RHOO</name>
<dbReference type="InterPro" id="IPR015947">
    <property type="entry name" value="PUA-like_sf"/>
</dbReference>
<dbReference type="CDD" id="cd18084">
    <property type="entry name" value="RsmE-like"/>
    <property type="match status" value="1"/>
</dbReference>
<comment type="catalytic activity">
    <reaction evidence="11 12">
        <text>uridine(1498) in 16S rRNA + S-adenosyl-L-methionine = N(3)-methyluridine(1498) in 16S rRNA + S-adenosyl-L-homocysteine + H(+)</text>
        <dbReference type="Rhea" id="RHEA:42920"/>
        <dbReference type="Rhea" id="RHEA-COMP:10283"/>
        <dbReference type="Rhea" id="RHEA-COMP:10284"/>
        <dbReference type="ChEBI" id="CHEBI:15378"/>
        <dbReference type="ChEBI" id="CHEBI:57856"/>
        <dbReference type="ChEBI" id="CHEBI:59789"/>
        <dbReference type="ChEBI" id="CHEBI:65315"/>
        <dbReference type="ChEBI" id="CHEBI:74502"/>
        <dbReference type="EC" id="2.1.1.193"/>
    </reaction>
</comment>
<dbReference type="RefSeq" id="WP_144311236.1">
    <property type="nucleotide sequence ID" value="NZ_VMNK01000021.1"/>
</dbReference>
<dbReference type="GO" id="GO:0070042">
    <property type="term" value="F:rRNA (uridine-N3-)-methyltransferase activity"/>
    <property type="evidence" value="ECO:0007669"/>
    <property type="project" value="TreeGrafter"/>
</dbReference>
<evidence type="ECO:0000313" key="16">
    <source>
        <dbReference type="Proteomes" id="UP000319502"/>
    </source>
</evidence>
<comment type="subcellular location">
    <subcellularLocation>
        <location evidence="1 12">Cytoplasm</location>
    </subcellularLocation>
</comment>
<evidence type="ECO:0000256" key="9">
    <source>
        <dbReference type="ARBA" id="ARBA00022691"/>
    </source>
</evidence>
<keyword evidence="6 12" id="KW-0698">rRNA processing</keyword>
<keyword evidence="8 12" id="KW-0808">Transferase</keyword>
<feature type="domain" description="Ribosomal RNA small subunit methyltransferase E PUA-like" evidence="14">
    <location>
        <begin position="19"/>
        <end position="57"/>
    </location>
</feature>
<dbReference type="EC" id="2.1.1.193" evidence="3 12"/>
<comment type="caution">
    <text evidence="15">The sequence shown here is derived from an EMBL/GenBank/DDBJ whole genome shotgun (WGS) entry which is preliminary data.</text>
</comment>
<evidence type="ECO:0000259" key="13">
    <source>
        <dbReference type="Pfam" id="PF04452"/>
    </source>
</evidence>
<evidence type="ECO:0000256" key="11">
    <source>
        <dbReference type="ARBA" id="ARBA00047944"/>
    </source>
</evidence>
<dbReference type="Gene3D" id="3.40.1280.10">
    <property type="match status" value="1"/>
</dbReference>
<evidence type="ECO:0000259" key="14">
    <source>
        <dbReference type="Pfam" id="PF20260"/>
    </source>
</evidence>
<dbReference type="OrthoDB" id="9815641at2"/>
<evidence type="ECO:0000256" key="5">
    <source>
        <dbReference type="ARBA" id="ARBA00022490"/>
    </source>
</evidence>
<dbReference type="Proteomes" id="UP000319502">
    <property type="component" value="Unassembled WGS sequence"/>
</dbReference>
<protein>
    <recommendedName>
        <fullName evidence="4 12">Ribosomal RNA small subunit methyltransferase E</fullName>
        <ecNumber evidence="3 12">2.1.1.193</ecNumber>
    </recommendedName>
</protein>
<evidence type="ECO:0000256" key="6">
    <source>
        <dbReference type="ARBA" id="ARBA00022552"/>
    </source>
</evidence>
<reference evidence="15 16" key="1">
    <citation type="submission" date="2019-07" db="EMBL/GenBank/DDBJ databases">
        <title>The pathways for chlorine oxyanion respiration interact through the shared metabolite chlorate.</title>
        <authorList>
            <person name="Barnum T.P."/>
            <person name="Cheng Y."/>
            <person name="Hill K.A."/>
            <person name="Lucas L.N."/>
            <person name="Carlson H.K."/>
            <person name="Coates J.D."/>
        </authorList>
    </citation>
    <scope>NUCLEOTIDE SEQUENCE [LARGE SCALE GENOMIC DNA]</scope>
    <source>
        <strain evidence="15 16">SFB-3</strain>
    </source>
</reference>
<dbReference type="GO" id="GO:0070475">
    <property type="term" value="P:rRNA base methylation"/>
    <property type="evidence" value="ECO:0007669"/>
    <property type="project" value="TreeGrafter"/>
</dbReference>
<dbReference type="EMBL" id="VMNK01000021">
    <property type="protein sequence ID" value="TVO51193.1"/>
    <property type="molecule type" value="Genomic_DNA"/>
</dbReference>
<dbReference type="InterPro" id="IPR046886">
    <property type="entry name" value="RsmE_MTase_dom"/>
</dbReference>
<keyword evidence="7 12" id="KW-0489">Methyltransferase</keyword>
<accession>A0A557QE77</accession>
<dbReference type="SUPFAM" id="SSF75217">
    <property type="entry name" value="alpha/beta knot"/>
    <property type="match status" value="1"/>
</dbReference>
<comment type="function">
    <text evidence="10 12">Specifically methylates the N3 position of the uracil ring of uridine 1498 (m3U1498) in 16S rRNA. Acts on the fully assembled 30S ribosomal subunit.</text>
</comment>
<evidence type="ECO:0000256" key="7">
    <source>
        <dbReference type="ARBA" id="ARBA00022603"/>
    </source>
</evidence>
<proteinExistence type="inferred from homology"/>
<dbReference type="Pfam" id="PF20260">
    <property type="entry name" value="PUA_4"/>
    <property type="match status" value="1"/>
</dbReference>
<dbReference type="PANTHER" id="PTHR30027:SF3">
    <property type="entry name" value="16S RRNA (URACIL(1498)-N(3))-METHYLTRANSFERASE"/>
    <property type="match status" value="1"/>
</dbReference>
<evidence type="ECO:0000256" key="12">
    <source>
        <dbReference type="PIRNR" id="PIRNR015601"/>
    </source>
</evidence>
<dbReference type="SUPFAM" id="SSF88697">
    <property type="entry name" value="PUA domain-like"/>
    <property type="match status" value="1"/>
</dbReference>
<dbReference type="NCBIfam" id="TIGR00046">
    <property type="entry name" value="RsmE family RNA methyltransferase"/>
    <property type="match status" value="1"/>
</dbReference>
<evidence type="ECO:0000256" key="10">
    <source>
        <dbReference type="ARBA" id="ARBA00025699"/>
    </source>
</evidence>
<evidence type="ECO:0000256" key="2">
    <source>
        <dbReference type="ARBA" id="ARBA00005528"/>
    </source>
</evidence>
<evidence type="ECO:0000256" key="3">
    <source>
        <dbReference type="ARBA" id="ARBA00012328"/>
    </source>
</evidence>
<evidence type="ECO:0000256" key="4">
    <source>
        <dbReference type="ARBA" id="ARBA00013673"/>
    </source>
</evidence>
<dbReference type="GO" id="GO:0005737">
    <property type="term" value="C:cytoplasm"/>
    <property type="evidence" value="ECO:0007669"/>
    <property type="project" value="UniProtKB-SubCell"/>
</dbReference>
<gene>
    <name evidence="15" type="ORF">FHP91_19815</name>
</gene>
<dbReference type="Gene3D" id="2.40.240.20">
    <property type="entry name" value="Hypothetical PUA domain-like, domain 1"/>
    <property type="match status" value="1"/>
</dbReference>
<evidence type="ECO:0000313" key="15">
    <source>
        <dbReference type="EMBL" id="TVO51193.1"/>
    </source>
</evidence>
<comment type="similarity">
    <text evidence="2 12">Belongs to the RNA methyltransferase RsmE family.</text>
</comment>
<dbReference type="InterPro" id="IPR029026">
    <property type="entry name" value="tRNA_m1G_MTases_N"/>
</dbReference>
<keyword evidence="16" id="KW-1185">Reference proteome</keyword>
<dbReference type="NCBIfam" id="NF008692">
    <property type="entry name" value="PRK11713.1-5"/>
    <property type="match status" value="1"/>
</dbReference>
<dbReference type="Pfam" id="PF04452">
    <property type="entry name" value="Methyltrans_RNA"/>
    <property type="match status" value="1"/>
</dbReference>
<dbReference type="PANTHER" id="PTHR30027">
    <property type="entry name" value="RIBOSOMAL RNA SMALL SUBUNIT METHYLTRANSFERASE E"/>
    <property type="match status" value="1"/>
</dbReference>
<dbReference type="AlphaFoldDB" id="A0A557QE77"/>